<sequence>MDKITYDDLKTVLMSEDCTNILDDLFNTKEKSARAEVQLSAYDDYGKIESTFRVELHDASGHAFLVWRDGGEEVVFDALGFLAASQLPPLSRNVRTSRTKAHLLMQSVSIVGPGSTRFARQLKAYELLYHFFDQSLGNARMKPMDRKTVGEIDTLFCQTRYLTLVPYNIWPVAPLPFATLDPHHTLESYIDGSRYVFTDDNVVDYMATEVDDENPAGEITYKVVAPSLFRIGHLVDVGINFRAVRGGDKLGLVTRMDSLLLVNRVGAKMLMERQLASTPAGSSSGHATSLAPKKRKLSFTTEGEEQTVRHKMQQLVLGDRERKGRKDDMEISV</sequence>
<gene>
    <name evidence="2" type="ORF">NEOLEDRAFT_1166688</name>
</gene>
<evidence type="ECO:0000256" key="1">
    <source>
        <dbReference type="SAM" id="MobiDB-lite"/>
    </source>
</evidence>
<organism evidence="2 3">
    <name type="scientific">Neolentinus lepideus HHB14362 ss-1</name>
    <dbReference type="NCBI Taxonomy" id="1314782"/>
    <lineage>
        <taxon>Eukaryota</taxon>
        <taxon>Fungi</taxon>
        <taxon>Dikarya</taxon>
        <taxon>Basidiomycota</taxon>
        <taxon>Agaricomycotina</taxon>
        <taxon>Agaricomycetes</taxon>
        <taxon>Gloeophyllales</taxon>
        <taxon>Gloeophyllaceae</taxon>
        <taxon>Neolentinus</taxon>
    </lineage>
</organism>
<dbReference type="InParanoid" id="A0A165VLN0"/>
<reference evidence="2 3" key="1">
    <citation type="journal article" date="2016" name="Mol. Biol. Evol.">
        <title>Comparative Genomics of Early-Diverging Mushroom-Forming Fungi Provides Insights into the Origins of Lignocellulose Decay Capabilities.</title>
        <authorList>
            <person name="Nagy L.G."/>
            <person name="Riley R."/>
            <person name="Tritt A."/>
            <person name="Adam C."/>
            <person name="Daum C."/>
            <person name="Floudas D."/>
            <person name="Sun H."/>
            <person name="Yadav J.S."/>
            <person name="Pangilinan J."/>
            <person name="Larsson K.H."/>
            <person name="Matsuura K."/>
            <person name="Barry K."/>
            <person name="Labutti K."/>
            <person name="Kuo R."/>
            <person name="Ohm R.A."/>
            <person name="Bhattacharya S.S."/>
            <person name="Shirouzu T."/>
            <person name="Yoshinaga Y."/>
            <person name="Martin F.M."/>
            <person name="Grigoriev I.V."/>
            <person name="Hibbett D.S."/>
        </authorList>
    </citation>
    <scope>NUCLEOTIDE SEQUENCE [LARGE SCALE GENOMIC DNA]</scope>
    <source>
        <strain evidence="2 3">HHB14362 ss-1</strain>
    </source>
</reference>
<feature type="region of interest" description="Disordered" evidence="1">
    <location>
        <begin position="276"/>
        <end position="333"/>
    </location>
</feature>
<name>A0A165VLN0_9AGAM</name>
<dbReference type="EMBL" id="KV425553">
    <property type="protein sequence ID" value="KZT29856.1"/>
    <property type="molecule type" value="Genomic_DNA"/>
</dbReference>
<evidence type="ECO:0000313" key="3">
    <source>
        <dbReference type="Proteomes" id="UP000076761"/>
    </source>
</evidence>
<keyword evidence="3" id="KW-1185">Reference proteome</keyword>
<dbReference type="Proteomes" id="UP000076761">
    <property type="component" value="Unassembled WGS sequence"/>
</dbReference>
<feature type="compositionally biased region" description="Polar residues" evidence="1">
    <location>
        <begin position="276"/>
        <end position="287"/>
    </location>
</feature>
<proteinExistence type="predicted"/>
<dbReference type="AlphaFoldDB" id="A0A165VLN0"/>
<dbReference type="OrthoDB" id="2691355at2759"/>
<evidence type="ECO:0000313" key="2">
    <source>
        <dbReference type="EMBL" id="KZT29856.1"/>
    </source>
</evidence>
<feature type="compositionally biased region" description="Basic and acidic residues" evidence="1">
    <location>
        <begin position="318"/>
        <end position="333"/>
    </location>
</feature>
<accession>A0A165VLN0</accession>
<protein>
    <submittedName>
        <fullName evidence="2">Uncharacterized protein</fullName>
    </submittedName>
</protein>